<reference evidence="1" key="1">
    <citation type="submission" date="2021-06" db="EMBL/GenBank/DDBJ databases">
        <authorList>
            <person name="Kallberg Y."/>
            <person name="Tangrot J."/>
            <person name="Rosling A."/>
        </authorList>
    </citation>
    <scope>NUCLEOTIDE SEQUENCE</scope>
    <source>
        <strain evidence="1">28 12/20/2015</strain>
    </source>
</reference>
<dbReference type="Proteomes" id="UP000789366">
    <property type="component" value="Unassembled WGS sequence"/>
</dbReference>
<gene>
    <name evidence="1" type="ORF">SPELUC_LOCUS16293</name>
</gene>
<feature type="non-terminal residue" evidence="1">
    <location>
        <position position="109"/>
    </location>
</feature>
<dbReference type="EMBL" id="CAJVPW010059296">
    <property type="protein sequence ID" value="CAG8779324.1"/>
    <property type="molecule type" value="Genomic_DNA"/>
</dbReference>
<evidence type="ECO:0000313" key="2">
    <source>
        <dbReference type="Proteomes" id="UP000789366"/>
    </source>
</evidence>
<sequence>VHHINQTILDLLSGHQHTYIRADSAIVEKGADNNDDIYPVEFLNTLNPNGLPLAKLIVKINCPIMLLRNIAPGQGLCNGTHLIITNLTNRIIEARILSGDHTGELTFIP</sequence>
<feature type="non-terminal residue" evidence="1">
    <location>
        <position position="1"/>
    </location>
</feature>
<keyword evidence="2" id="KW-1185">Reference proteome</keyword>
<protein>
    <submittedName>
        <fullName evidence="1">17125_t:CDS:1</fullName>
    </submittedName>
</protein>
<proteinExistence type="predicted"/>
<name>A0ACA9R6E8_9GLOM</name>
<evidence type="ECO:0000313" key="1">
    <source>
        <dbReference type="EMBL" id="CAG8779324.1"/>
    </source>
</evidence>
<comment type="caution">
    <text evidence="1">The sequence shown here is derived from an EMBL/GenBank/DDBJ whole genome shotgun (WGS) entry which is preliminary data.</text>
</comment>
<organism evidence="1 2">
    <name type="scientific">Cetraspora pellucida</name>
    <dbReference type="NCBI Taxonomy" id="1433469"/>
    <lineage>
        <taxon>Eukaryota</taxon>
        <taxon>Fungi</taxon>
        <taxon>Fungi incertae sedis</taxon>
        <taxon>Mucoromycota</taxon>
        <taxon>Glomeromycotina</taxon>
        <taxon>Glomeromycetes</taxon>
        <taxon>Diversisporales</taxon>
        <taxon>Gigasporaceae</taxon>
        <taxon>Cetraspora</taxon>
    </lineage>
</organism>
<accession>A0ACA9R6E8</accession>